<keyword evidence="3" id="KW-1185">Reference proteome</keyword>
<proteinExistence type="predicted"/>
<dbReference type="AlphaFoldDB" id="A0A8J7Q6C9"/>
<reference evidence="2" key="1">
    <citation type="submission" date="2021-03" db="EMBL/GenBank/DDBJ databases">
        <authorList>
            <person name="Wang G."/>
        </authorList>
    </citation>
    <scope>NUCLEOTIDE SEQUENCE</scope>
    <source>
        <strain evidence="2">KCTC 12899</strain>
    </source>
</reference>
<gene>
    <name evidence="2" type="ORF">J3U88_10710</name>
</gene>
<dbReference type="RefSeq" id="WP_207858748.1">
    <property type="nucleotide sequence ID" value="NZ_JAFREP010000007.1"/>
</dbReference>
<evidence type="ECO:0000256" key="1">
    <source>
        <dbReference type="SAM" id="MobiDB-lite"/>
    </source>
</evidence>
<dbReference type="Proteomes" id="UP000664417">
    <property type="component" value="Unassembled WGS sequence"/>
</dbReference>
<evidence type="ECO:0000313" key="3">
    <source>
        <dbReference type="Proteomes" id="UP000664417"/>
    </source>
</evidence>
<accession>A0A8J7Q6C9</accession>
<feature type="region of interest" description="Disordered" evidence="1">
    <location>
        <begin position="28"/>
        <end position="57"/>
    </location>
</feature>
<protein>
    <submittedName>
        <fullName evidence="2">Uncharacterized protein</fullName>
    </submittedName>
</protein>
<dbReference type="EMBL" id="JAFREP010000007">
    <property type="protein sequence ID" value="MBO1318931.1"/>
    <property type="molecule type" value="Genomic_DNA"/>
</dbReference>
<evidence type="ECO:0000313" key="2">
    <source>
        <dbReference type="EMBL" id="MBO1318931.1"/>
    </source>
</evidence>
<sequence>MPGSQAGAAADRSNVYPYLYLMNESFPAEPESDKKENQARPFAAFPPSPRNRTNHKTFSQDIDITHYVNSKSRSQMLYDYVHKRIYLNRHQKESIIIENLKTKIISFISVFLITPLIISCNQEPLAIRFINNTKESILITKVDKIHLPGNSVALNPGQRRIYADAIFTPPKEINIQWIANNAKNTETITINQKNNSQIVLSICVDENNVTAQWE</sequence>
<organism evidence="2 3">
    <name type="scientific">Acanthopleuribacter pedis</name>
    <dbReference type="NCBI Taxonomy" id="442870"/>
    <lineage>
        <taxon>Bacteria</taxon>
        <taxon>Pseudomonadati</taxon>
        <taxon>Acidobacteriota</taxon>
        <taxon>Holophagae</taxon>
        <taxon>Acanthopleuribacterales</taxon>
        <taxon>Acanthopleuribacteraceae</taxon>
        <taxon>Acanthopleuribacter</taxon>
    </lineage>
</organism>
<name>A0A8J7Q6C9_9BACT</name>
<comment type="caution">
    <text evidence="2">The sequence shown here is derived from an EMBL/GenBank/DDBJ whole genome shotgun (WGS) entry which is preliminary data.</text>
</comment>